<protein>
    <submittedName>
        <fullName evidence="2">Uncharacterized protein</fullName>
    </submittedName>
</protein>
<dbReference type="EMBL" id="MFSP01000185">
    <property type="protein sequence ID" value="OGI61944.1"/>
    <property type="molecule type" value="Genomic_DNA"/>
</dbReference>
<feature type="region of interest" description="Disordered" evidence="1">
    <location>
        <begin position="21"/>
        <end position="82"/>
    </location>
</feature>
<comment type="caution">
    <text evidence="2">The sequence shown here is derived from an EMBL/GenBank/DDBJ whole genome shotgun (WGS) entry which is preliminary data.</text>
</comment>
<name>A0A1F6UXE7_9PROT</name>
<accession>A0A1F6UXE7</accession>
<dbReference type="Proteomes" id="UP000179076">
    <property type="component" value="Unassembled WGS sequence"/>
</dbReference>
<evidence type="ECO:0000313" key="2">
    <source>
        <dbReference type="EMBL" id="OGI61944.1"/>
    </source>
</evidence>
<feature type="compositionally biased region" description="Basic and acidic residues" evidence="1">
    <location>
        <begin position="57"/>
        <end position="69"/>
    </location>
</feature>
<evidence type="ECO:0000313" key="3">
    <source>
        <dbReference type="Proteomes" id="UP000179076"/>
    </source>
</evidence>
<dbReference type="AlphaFoldDB" id="A0A1F6UXE7"/>
<reference evidence="2 3" key="1">
    <citation type="journal article" date="2016" name="Nat. Commun.">
        <title>Thousands of microbial genomes shed light on interconnected biogeochemical processes in an aquifer system.</title>
        <authorList>
            <person name="Anantharaman K."/>
            <person name="Brown C.T."/>
            <person name="Hug L.A."/>
            <person name="Sharon I."/>
            <person name="Castelle C.J."/>
            <person name="Probst A.J."/>
            <person name="Thomas B.C."/>
            <person name="Singh A."/>
            <person name="Wilkins M.J."/>
            <person name="Karaoz U."/>
            <person name="Brodie E.L."/>
            <person name="Williams K.H."/>
            <person name="Hubbard S.S."/>
            <person name="Banfield J.F."/>
        </authorList>
    </citation>
    <scope>NUCLEOTIDE SEQUENCE [LARGE SCALE GENOMIC DNA]</scope>
</reference>
<proteinExistence type="predicted"/>
<feature type="compositionally biased region" description="Polar residues" evidence="1">
    <location>
        <begin position="34"/>
        <end position="53"/>
    </location>
</feature>
<gene>
    <name evidence="2" type="ORF">A2W18_00930</name>
</gene>
<sequence>MVRPTKRPAANAAVSAIATITNTNNNSNGRRESSACSSTNATHAGTSVNQPATSRACFDRNKPSGEKNKLTAIHNHQEPATA</sequence>
<evidence type="ECO:0000256" key="1">
    <source>
        <dbReference type="SAM" id="MobiDB-lite"/>
    </source>
</evidence>
<organism evidence="2 3">
    <name type="scientific">Candidatus Muproteobacteria bacterium RBG_16_60_9</name>
    <dbReference type="NCBI Taxonomy" id="1817755"/>
    <lineage>
        <taxon>Bacteria</taxon>
        <taxon>Pseudomonadati</taxon>
        <taxon>Pseudomonadota</taxon>
        <taxon>Candidatus Muproteobacteria</taxon>
    </lineage>
</organism>